<reference evidence="2 3" key="1">
    <citation type="submission" date="2019-02" db="EMBL/GenBank/DDBJ databases">
        <title>Deep-cultivation of Planctomycetes and their phenomic and genomic characterization uncovers novel biology.</title>
        <authorList>
            <person name="Wiegand S."/>
            <person name="Jogler M."/>
            <person name="Boedeker C."/>
            <person name="Pinto D."/>
            <person name="Vollmers J."/>
            <person name="Rivas-Marin E."/>
            <person name="Kohn T."/>
            <person name="Peeters S.H."/>
            <person name="Heuer A."/>
            <person name="Rast P."/>
            <person name="Oberbeckmann S."/>
            <person name="Bunk B."/>
            <person name="Jeske O."/>
            <person name="Meyerdierks A."/>
            <person name="Storesund J.E."/>
            <person name="Kallscheuer N."/>
            <person name="Luecker S."/>
            <person name="Lage O.M."/>
            <person name="Pohl T."/>
            <person name="Merkel B.J."/>
            <person name="Hornburger P."/>
            <person name="Mueller R.-W."/>
            <person name="Bruemmer F."/>
            <person name="Labrenz M."/>
            <person name="Spormann A.M."/>
            <person name="Op den Camp H."/>
            <person name="Overmann J."/>
            <person name="Amann R."/>
            <person name="Jetten M.S.M."/>
            <person name="Mascher T."/>
            <person name="Medema M.H."/>
            <person name="Devos D.P."/>
            <person name="Kaster A.-K."/>
            <person name="Ovreas L."/>
            <person name="Rohde M."/>
            <person name="Galperin M.Y."/>
            <person name="Jogler C."/>
        </authorList>
    </citation>
    <scope>NUCLEOTIDE SEQUENCE [LARGE SCALE GENOMIC DNA]</scope>
    <source>
        <strain evidence="2 3">KS4</strain>
    </source>
</reference>
<dbReference type="Proteomes" id="UP000317369">
    <property type="component" value="Chromosome"/>
</dbReference>
<dbReference type="KEGG" id="pcor:KS4_15520"/>
<dbReference type="EMBL" id="CP036425">
    <property type="protein sequence ID" value="QDU33502.1"/>
    <property type="molecule type" value="Genomic_DNA"/>
</dbReference>
<sequence>MISRENRDEMIGLIDGGLDGRIKPDALGERVEWLLENTEDQSIKLSYEYLSGWFEEWEDWGDVESDQYGWDVAQRVLLLLHSNEEIACRTFWRWSWRQVMGIGLLVVWCVWAYRYGLSYAMFEMGWMHVVLSAALSGMWSWEYREELALWGGLGYRSRECQPFGSLGEMRRVRREVTAFKKQRYCAEDVPIRRGLSFWMMRYLGYSLVLLLLVAIVLGVIWWSSVVMPALLLITVMPVRAKIYRLISGEDAAMSDECAEMK</sequence>
<keyword evidence="3" id="KW-1185">Reference proteome</keyword>
<feature type="transmembrane region" description="Helical" evidence="1">
    <location>
        <begin position="94"/>
        <end position="113"/>
    </location>
</feature>
<organism evidence="2 3">
    <name type="scientific">Poriferisphaera corsica</name>
    <dbReference type="NCBI Taxonomy" id="2528020"/>
    <lineage>
        <taxon>Bacteria</taxon>
        <taxon>Pseudomonadati</taxon>
        <taxon>Planctomycetota</taxon>
        <taxon>Phycisphaerae</taxon>
        <taxon>Phycisphaerales</taxon>
        <taxon>Phycisphaeraceae</taxon>
        <taxon>Poriferisphaera</taxon>
    </lineage>
</organism>
<keyword evidence="1" id="KW-0472">Membrane</keyword>
<evidence type="ECO:0000256" key="1">
    <source>
        <dbReference type="SAM" id="Phobius"/>
    </source>
</evidence>
<keyword evidence="1" id="KW-0812">Transmembrane</keyword>
<protein>
    <submittedName>
        <fullName evidence="2">Uncharacterized protein</fullName>
    </submittedName>
</protein>
<gene>
    <name evidence="2" type="ORF">KS4_15520</name>
</gene>
<dbReference type="OrthoDB" id="272721at2"/>
<proteinExistence type="predicted"/>
<dbReference type="AlphaFoldDB" id="A0A517YTK4"/>
<accession>A0A517YTK4</accession>
<evidence type="ECO:0000313" key="3">
    <source>
        <dbReference type="Proteomes" id="UP000317369"/>
    </source>
</evidence>
<keyword evidence="1" id="KW-1133">Transmembrane helix</keyword>
<dbReference type="RefSeq" id="WP_145076592.1">
    <property type="nucleotide sequence ID" value="NZ_CP036425.1"/>
</dbReference>
<name>A0A517YTK4_9BACT</name>
<feature type="transmembrane region" description="Helical" evidence="1">
    <location>
        <begin position="202"/>
        <end position="222"/>
    </location>
</feature>
<evidence type="ECO:0000313" key="2">
    <source>
        <dbReference type="EMBL" id="QDU33502.1"/>
    </source>
</evidence>